<protein>
    <submittedName>
        <fullName evidence="2">Glyoxalase-like domain-containing protein</fullName>
    </submittedName>
</protein>
<organism evidence="2 3">
    <name type="scientific">Meinhardsimonia xiamenensis</name>
    <dbReference type="NCBI Taxonomy" id="990712"/>
    <lineage>
        <taxon>Bacteria</taxon>
        <taxon>Pseudomonadati</taxon>
        <taxon>Pseudomonadota</taxon>
        <taxon>Alphaproteobacteria</taxon>
        <taxon>Rhodobacterales</taxon>
        <taxon>Paracoccaceae</taxon>
        <taxon>Meinhardsimonia</taxon>
    </lineage>
</organism>
<dbReference type="InterPro" id="IPR025870">
    <property type="entry name" value="Glyoxalase-like_dom"/>
</dbReference>
<dbReference type="Proteomes" id="UP000199328">
    <property type="component" value="Unassembled WGS sequence"/>
</dbReference>
<dbReference type="EMBL" id="FNFV01000002">
    <property type="protein sequence ID" value="SDK30997.1"/>
    <property type="molecule type" value="Genomic_DNA"/>
</dbReference>
<keyword evidence="3" id="KW-1185">Reference proteome</keyword>
<dbReference type="SUPFAM" id="SSF54593">
    <property type="entry name" value="Glyoxalase/Bleomycin resistance protein/Dihydroxybiphenyl dioxygenase"/>
    <property type="match status" value="1"/>
</dbReference>
<reference evidence="3" key="1">
    <citation type="submission" date="2016-10" db="EMBL/GenBank/DDBJ databases">
        <authorList>
            <person name="Varghese N."/>
            <person name="Submissions S."/>
        </authorList>
    </citation>
    <scope>NUCLEOTIDE SEQUENCE [LARGE SCALE GENOMIC DNA]</scope>
    <source>
        <strain evidence="3">CGMCC 1.10789</strain>
    </source>
</reference>
<dbReference type="Gene3D" id="3.10.180.10">
    <property type="entry name" value="2,3-Dihydroxybiphenyl 1,2-Dioxygenase, domain 1"/>
    <property type="match status" value="1"/>
</dbReference>
<dbReference type="Pfam" id="PF13468">
    <property type="entry name" value="Glyoxalase_3"/>
    <property type="match status" value="1"/>
</dbReference>
<dbReference type="InterPro" id="IPR029068">
    <property type="entry name" value="Glyas_Bleomycin-R_OHBP_Dase"/>
</dbReference>
<evidence type="ECO:0000313" key="2">
    <source>
        <dbReference type="EMBL" id="SDK30997.1"/>
    </source>
</evidence>
<dbReference type="RefSeq" id="WP_092498948.1">
    <property type="nucleotide sequence ID" value="NZ_FNFV01000002.1"/>
</dbReference>
<dbReference type="OrthoDB" id="8451710at2"/>
<evidence type="ECO:0000259" key="1">
    <source>
        <dbReference type="Pfam" id="PF13468"/>
    </source>
</evidence>
<evidence type="ECO:0000313" key="3">
    <source>
        <dbReference type="Proteomes" id="UP000199328"/>
    </source>
</evidence>
<gene>
    <name evidence="2" type="ORF">SAMN05216257_102284</name>
</gene>
<name>A0A1G9AUP9_9RHOB</name>
<proteinExistence type="predicted"/>
<dbReference type="STRING" id="990712.SAMN05216257_102284"/>
<accession>A0A1G9AUP9</accession>
<dbReference type="AlphaFoldDB" id="A0A1G9AUP9"/>
<sequence>MPCTIDHLVIAAEDLDAGAEAVSATLGVPLAPGGQHPAMGTHNRLLSLGEGEYLEVIAIDPQAIPPGRPRWFALDSFEGAPRPVAWVLRCDDLDAALAAAPEGIGAPMELSRGDLAWRLTVPEIGVTPFDGLFPALIEWEEGDHPAEQLPPSGCTLERLELFHPAAEALEAALAPLVEDARLLVRYGALPQMRAVIATPHGPRLLGP</sequence>
<feature type="domain" description="Glyoxalase-like" evidence="1">
    <location>
        <begin position="5"/>
        <end position="176"/>
    </location>
</feature>